<reference evidence="1 2" key="1">
    <citation type="submission" date="2021-01" db="EMBL/GenBank/DDBJ databases">
        <title>Evidence that Capnocytophaga endodontalis is a later homotypic synonym for Capnocytophaga genospecies AHN8471, and request for opinion on proposed recognition of strain AHN8471 as type strain of the species.</title>
        <authorList>
            <person name="Nicholson A.C."/>
            <person name="Hopper C.L."/>
            <person name="Gulvik C.A."/>
            <person name="Mcquiston J.R."/>
            <person name="Lau E.F."/>
        </authorList>
    </citation>
    <scope>NUCLEOTIDE SEQUENCE [LARGE SCALE GENOMIC DNA]</scope>
    <source>
        <strain evidence="1 2">AHN9576</strain>
    </source>
</reference>
<protein>
    <submittedName>
        <fullName evidence="1">Uncharacterized protein</fullName>
    </submittedName>
</protein>
<evidence type="ECO:0000313" key="2">
    <source>
        <dbReference type="Proteomes" id="UP000603506"/>
    </source>
</evidence>
<dbReference type="EMBL" id="JAEUAH010000021">
    <property type="protein sequence ID" value="MBM0651537.1"/>
    <property type="molecule type" value="Genomic_DNA"/>
</dbReference>
<organism evidence="1 2">
    <name type="scientific">Capnocytophaga genosp. AHN8471</name>
    <dbReference type="NCBI Taxonomy" id="327574"/>
    <lineage>
        <taxon>Bacteria</taxon>
        <taxon>Pseudomonadati</taxon>
        <taxon>Bacteroidota</taxon>
        <taxon>Flavobacteriia</taxon>
        <taxon>Flavobacteriales</taxon>
        <taxon>Flavobacteriaceae</taxon>
        <taxon>Capnocytophaga</taxon>
    </lineage>
</organism>
<dbReference type="RefSeq" id="WP_203093694.1">
    <property type="nucleotide sequence ID" value="NZ_JAESPH010000006.1"/>
</dbReference>
<comment type="caution">
    <text evidence="1">The sequence shown here is derived from an EMBL/GenBank/DDBJ whole genome shotgun (WGS) entry which is preliminary data.</text>
</comment>
<proteinExistence type="predicted"/>
<evidence type="ECO:0000313" key="1">
    <source>
        <dbReference type="EMBL" id="MBM0651537.1"/>
    </source>
</evidence>
<name>A0ABS1YYN6_9FLAO</name>
<accession>A0ABS1YYN6</accession>
<keyword evidence="2" id="KW-1185">Reference proteome</keyword>
<sequence>MSVIAKLYFDGGERTLLSYNFQANKSLGSNGHPSFLKEMVFNVSFYPEKGDEFFYRWVLNKSEEPQRVKIVLYDIVWKRVVEQHEIIYSTGVQFNSEFDHQLGTINRLKIPALTLITNEIYYTDIRFGGYLTGEIERQKKKQQEEDSFSISINIE</sequence>
<gene>
    <name evidence="1" type="ORF">JNB19_12375</name>
</gene>
<dbReference type="Proteomes" id="UP000603506">
    <property type="component" value="Unassembled WGS sequence"/>
</dbReference>